<reference evidence="3 4" key="1">
    <citation type="submission" date="2016-04" db="EMBL/GenBank/DDBJ databases">
        <title>Genome analyses suggest a sexual origin of heterokaryosis in a supposedly ancient asexual fungus.</title>
        <authorList>
            <person name="Ropars J."/>
            <person name="Sedzielewska K."/>
            <person name="Noel J."/>
            <person name="Charron P."/>
            <person name="Farinelli L."/>
            <person name="Marton T."/>
            <person name="Kruger M."/>
            <person name="Pelin A."/>
            <person name="Brachmann A."/>
            <person name="Corradi N."/>
        </authorList>
    </citation>
    <scope>NUCLEOTIDE SEQUENCE [LARGE SCALE GENOMIC DNA]</scope>
    <source>
        <strain evidence="3 4">A5</strain>
    </source>
</reference>
<accession>A0A2N0NP99</accession>
<evidence type="ECO:0000313" key="3">
    <source>
        <dbReference type="EMBL" id="PKB96394.1"/>
    </source>
</evidence>
<sequence length="356" mass="41664">MDIRKYNGNIHPDEWILDIQKYNYMWEKNYGGFLNTAISLVDPTIKLPTEIRDIEELRNALKENISFTVFKNTNKRKLQSLKYIPESRGGDTSKFISNFLKLCYNAEINDIEEQKNYLCESLPMRSFFSNEFYKKMQNVNSINELIKEFEDIVVDESNLIKDESIVALKHIATGKYLSSIENLHYTTGSKFQLIFAGSLVPDSNSLWKIKFGKELATYNNTSIKLQHIKSNNKFLGIYYGGYYEGYGYYNSPSTNYTEVSCNNLNHGYWCENWNFNDSKLENRQGYLKSNDIINISIEKSRDNNKVEFLRSHDIQFTIGNDTFQEVICHNERLGGNDEWCIELIKQYVWTIDVLTD</sequence>
<keyword evidence="1" id="KW-0677">Repeat</keyword>
<dbReference type="VEuPathDB" id="FungiDB:FUN_014849"/>
<evidence type="ECO:0000313" key="4">
    <source>
        <dbReference type="Proteomes" id="UP000232722"/>
    </source>
</evidence>
<evidence type="ECO:0000256" key="1">
    <source>
        <dbReference type="ARBA" id="ARBA00022737"/>
    </source>
</evidence>
<proteinExistence type="predicted"/>
<gene>
    <name evidence="3" type="ORF">RhiirA5_506971</name>
</gene>
<comment type="caution">
    <text evidence="3">The sequence shown here is derived from an EMBL/GenBank/DDBJ whole genome shotgun (WGS) entry which is preliminary data.</text>
</comment>
<protein>
    <recommendedName>
        <fullName evidence="2">MIR domain-containing protein</fullName>
    </recommendedName>
</protein>
<dbReference type="Proteomes" id="UP000232722">
    <property type="component" value="Unassembled WGS sequence"/>
</dbReference>
<reference evidence="3 4" key="2">
    <citation type="submission" date="2017-09" db="EMBL/GenBank/DDBJ databases">
        <title>Extensive intraspecific genome diversity in a model arbuscular mycorrhizal fungus.</title>
        <authorList>
            <person name="Chen E.C."/>
            <person name="Morin E."/>
            <person name="Beaudet D."/>
            <person name="Noel J."/>
            <person name="Ndikumana S."/>
            <person name="Charron P."/>
            <person name="St-Onge C."/>
            <person name="Giorgi J."/>
            <person name="Grigoriev I.V."/>
            <person name="Roux C."/>
            <person name="Martin F.M."/>
            <person name="Corradi N."/>
        </authorList>
    </citation>
    <scope>NUCLEOTIDE SEQUENCE [LARGE SCALE GENOMIC DNA]</scope>
    <source>
        <strain evidence="3 4">A5</strain>
    </source>
</reference>
<dbReference type="PROSITE" id="PS50919">
    <property type="entry name" value="MIR"/>
    <property type="match status" value="1"/>
</dbReference>
<dbReference type="InterPro" id="IPR036300">
    <property type="entry name" value="MIR_dom_sf"/>
</dbReference>
<evidence type="ECO:0000259" key="2">
    <source>
        <dbReference type="PROSITE" id="PS50919"/>
    </source>
</evidence>
<dbReference type="EMBL" id="LLXJ01003934">
    <property type="protein sequence ID" value="PKB96394.1"/>
    <property type="molecule type" value="Genomic_DNA"/>
</dbReference>
<dbReference type="VEuPathDB" id="FungiDB:RhiirA1_536229"/>
<dbReference type="Gene3D" id="2.80.10.50">
    <property type="match status" value="1"/>
</dbReference>
<dbReference type="CDD" id="cd23263">
    <property type="entry name" value="beta-trefoil_MIR"/>
    <property type="match status" value="1"/>
</dbReference>
<name>A0A2N0NP99_9GLOM</name>
<feature type="domain" description="MIR" evidence="2">
    <location>
        <begin position="157"/>
        <end position="212"/>
    </location>
</feature>
<dbReference type="AlphaFoldDB" id="A0A2N0NP99"/>
<dbReference type="InterPro" id="IPR016093">
    <property type="entry name" value="MIR_motif"/>
</dbReference>
<dbReference type="SUPFAM" id="SSF82109">
    <property type="entry name" value="MIR domain"/>
    <property type="match status" value="1"/>
</dbReference>
<organism evidence="3 4">
    <name type="scientific">Rhizophagus irregularis</name>
    <dbReference type="NCBI Taxonomy" id="588596"/>
    <lineage>
        <taxon>Eukaryota</taxon>
        <taxon>Fungi</taxon>
        <taxon>Fungi incertae sedis</taxon>
        <taxon>Mucoromycota</taxon>
        <taxon>Glomeromycotina</taxon>
        <taxon>Glomeromycetes</taxon>
        <taxon>Glomerales</taxon>
        <taxon>Glomeraceae</taxon>
        <taxon>Rhizophagus</taxon>
    </lineage>
</organism>
<dbReference type="VEuPathDB" id="FungiDB:RhiirFUN_012023"/>